<dbReference type="SUPFAM" id="SSF56112">
    <property type="entry name" value="Protein kinase-like (PK-like)"/>
    <property type="match status" value="1"/>
</dbReference>
<evidence type="ECO:0000256" key="3">
    <source>
        <dbReference type="ARBA" id="ARBA00022741"/>
    </source>
</evidence>
<dbReference type="EMBL" id="CAJFDI010000006">
    <property type="protein sequence ID" value="CAD5234952.1"/>
    <property type="molecule type" value="Genomic_DNA"/>
</dbReference>
<dbReference type="OrthoDB" id="5979581at2759"/>
<gene>
    <name evidence="9" type="ORF">BXYJ_LOCUS15043</name>
</gene>
<accession>A0A7I8X2B8</accession>
<comment type="similarity">
    <text evidence="6">Belongs to the protein kinase superfamily. CK1 Ser/Thr protein kinase family.</text>
</comment>
<dbReference type="Pfam" id="PF00069">
    <property type="entry name" value="Pkinase"/>
    <property type="match status" value="1"/>
</dbReference>
<dbReference type="AlphaFoldDB" id="A0A7I8X2B8"/>
<evidence type="ECO:0000256" key="7">
    <source>
        <dbReference type="SAM" id="MobiDB-lite"/>
    </source>
</evidence>
<name>A0A7I8X2B8_BURXY</name>
<evidence type="ECO:0000313" key="9">
    <source>
        <dbReference type="EMBL" id="CAD5234952.1"/>
    </source>
</evidence>
<evidence type="ECO:0000313" key="10">
    <source>
        <dbReference type="Proteomes" id="UP000659654"/>
    </source>
</evidence>
<dbReference type="GO" id="GO:0005524">
    <property type="term" value="F:ATP binding"/>
    <property type="evidence" value="ECO:0007669"/>
    <property type="project" value="UniProtKB-KW"/>
</dbReference>
<dbReference type="GO" id="GO:0004674">
    <property type="term" value="F:protein serine/threonine kinase activity"/>
    <property type="evidence" value="ECO:0007669"/>
    <property type="project" value="UniProtKB-KW"/>
</dbReference>
<dbReference type="PANTHER" id="PTHR11909">
    <property type="entry name" value="CASEIN KINASE-RELATED"/>
    <property type="match status" value="1"/>
</dbReference>
<organism evidence="9 10">
    <name type="scientific">Bursaphelenchus xylophilus</name>
    <name type="common">Pinewood nematode worm</name>
    <name type="synonym">Aphelenchoides xylophilus</name>
    <dbReference type="NCBI Taxonomy" id="6326"/>
    <lineage>
        <taxon>Eukaryota</taxon>
        <taxon>Metazoa</taxon>
        <taxon>Ecdysozoa</taxon>
        <taxon>Nematoda</taxon>
        <taxon>Chromadorea</taxon>
        <taxon>Rhabditida</taxon>
        <taxon>Tylenchina</taxon>
        <taxon>Tylenchomorpha</taxon>
        <taxon>Aphelenchoidea</taxon>
        <taxon>Aphelenchoididae</taxon>
        <taxon>Bursaphelenchus</taxon>
    </lineage>
</organism>
<protein>
    <submittedName>
        <fullName evidence="9">(pine wood nematode) hypothetical protein</fullName>
    </submittedName>
</protein>
<evidence type="ECO:0000256" key="1">
    <source>
        <dbReference type="ARBA" id="ARBA00022527"/>
    </source>
</evidence>
<dbReference type="FunFam" id="3.30.200.20:FF:000358">
    <property type="entry name" value="Tau tubulin kinase 2b"/>
    <property type="match status" value="1"/>
</dbReference>
<feature type="region of interest" description="Disordered" evidence="7">
    <location>
        <begin position="328"/>
        <end position="367"/>
    </location>
</feature>
<dbReference type="Proteomes" id="UP000582659">
    <property type="component" value="Unassembled WGS sequence"/>
</dbReference>
<reference evidence="9" key="1">
    <citation type="submission" date="2020-09" db="EMBL/GenBank/DDBJ databases">
        <authorList>
            <person name="Kikuchi T."/>
        </authorList>
    </citation>
    <scope>NUCLEOTIDE SEQUENCE</scope>
    <source>
        <strain evidence="9">Ka4C1</strain>
    </source>
</reference>
<dbReference type="SMART" id="SM00220">
    <property type="entry name" value="S_TKc"/>
    <property type="match status" value="1"/>
</dbReference>
<comment type="caution">
    <text evidence="9">The sequence shown here is derived from an EMBL/GenBank/DDBJ whole genome shotgun (WGS) entry which is preliminary data.</text>
</comment>
<dbReference type="Proteomes" id="UP000659654">
    <property type="component" value="Unassembled WGS sequence"/>
</dbReference>
<keyword evidence="1" id="KW-0723">Serine/threonine-protein kinase</keyword>
<feature type="compositionally biased region" description="Basic and acidic residues" evidence="7">
    <location>
        <begin position="328"/>
        <end position="351"/>
    </location>
</feature>
<dbReference type="PROSITE" id="PS50011">
    <property type="entry name" value="PROTEIN_KINASE_DOM"/>
    <property type="match status" value="1"/>
</dbReference>
<keyword evidence="10" id="KW-1185">Reference proteome</keyword>
<dbReference type="SMR" id="A0A7I8X2B8"/>
<evidence type="ECO:0000256" key="2">
    <source>
        <dbReference type="ARBA" id="ARBA00022679"/>
    </source>
</evidence>
<evidence type="ECO:0000256" key="4">
    <source>
        <dbReference type="ARBA" id="ARBA00022777"/>
    </source>
</evidence>
<dbReference type="InterPro" id="IPR011009">
    <property type="entry name" value="Kinase-like_dom_sf"/>
</dbReference>
<proteinExistence type="inferred from homology"/>
<feature type="domain" description="Protein kinase" evidence="8">
    <location>
        <begin position="22"/>
        <end position="287"/>
    </location>
</feature>
<dbReference type="InterPro" id="IPR000719">
    <property type="entry name" value="Prot_kinase_dom"/>
</dbReference>
<keyword evidence="2" id="KW-0808">Transferase</keyword>
<sequence>MPRHDDAGPVDLPLGKIIGKRWKIVDKVGEGGCGAVFLVEDYKNGSKAAMKAESNYVAGGSVLKLEVQVLKRMSGRKYVAQLIAAGKKEKYSYMVMTLFGPSLSRLFKQCKKQFSVSTQIRLGVQILYGLKQLHEVGYVHRDIKPANLAIGRRGKEARILHLLDFGLSREFVLRTNGKIEMRRARENCLFRGTTKYCSIRTHERAEQGRSDDLISMMYVLCEMRAPLPWDRLRDKHEIGRMKSSTDPEKLLADSPREFIKIFEHLNETKYDQRPDYLMIYKVFTSLLQKKGIKFGDPYDWENLPGYQQPSSVMEDKKKVQTINEDVSIEKTVSKETTQKTDRSEETNDKDWPNLFPPEEFGKNELGF</sequence>
<keyword evidence="3" id="KW-0547">Nucleotide-binding</keyword>
<keyword evidence="4" id="KW-0418">Kinase</keyword>
<dbReference type="EMBL" id="CAJFCV020000006">
    <property type="protein sequence ID" value="CAG9131056.1"/>
    <property type="molecule type" value="Genomic_DNA"/>
</dbReference>
<dbReference type="GO" id="GO:0015630">
    <property type="term" value="C:microtubule cytoskeleton"/>
    <property type="evidence" value="ECO:0007669"/>
    <property type="project" value="UniProtKB-ARBA"/>
</dbReference>
<dbReference type="Gene3D" id="1.10.510.10">
    <property type="entry name" value="Transferase(Phosphotransferase) domain 1"/>
    <property type="match status" value="1"/>
</dbReference>
<evidence type="ECO:0000259" key="8">
    <source>
        <dbReference type="PROSITE" id="PS50011"/>
    </source>
</evidence>
<evidence type="ECO:0000256" key="6">
    <source>
        <dbReference type="ARBA" id="ARBA00061588"/>
    </source>
</evidence>
<keyword evidence="5" id="KW-0067">ATP-binding</keyword>
<dbReference type="InterPro" id="IPR050235">
    <property type="entry name" value="CK1_Ser-Thr_kinase"/>
</dbReference>
<evidence type="ECO:0000256" key="5">
    <source>
        <dbReference type="ARBA" id="ARBA00022840"/>
    </source>
</evidence>